<comment type="similarity">
    <text evidence="2">Belongs to the major facilitator superfamily.</text>
</comment>
<feature type="domain" description="Major facilitator superfamily (MFS) profile" evidence="9">
    <location>
        <begin position="94"/>
        <end position="582"/>
    </location>
</feature>
<feature type="transmembrane region" description="Helical" evidence="8">
    <location>
        <begin position="287"/>
        <end position="305"/>
    </location>
</feature>
<evidence type="ECO:0000256" key="7">
    <source>
        <dbReference type="SAM" id="MobiDB-lite"/>
    </source>
</evidence>
<comment type="caution">
    <text evidence="10">The sequence shown here is derived from an EMBL/GenBank/DDBJ whole genome shotgun (WGS) entry which is preliminary data.</text>
</comment>
<dbReference type="SUPFAM" id="SSF103473">
    <property type="entry name" value="MFS general substrate transporter"/>
    <property type="match status" value="1"/>
</dbReference>
<keyword evidence="4 8" id="KW-0812">Transmembrane</keyword>
<organism evidence="10 11">
    <name type="scientific">Saitozyma podzolica</name>
    <dbReference type="NCBI Taxonomy" id="1890683"/>
    <lineage>
        <taxon>Eukaryota</taxon>
        <taxon>Fungi</taxon>
        <taxon>Dikarya</taxon>
        <taxon>Basidiomycota</taxon>
        <taxon>Agaricomycotina</taxon>
        <taxon>Tremellomycetes</taxon>
        <taxon>Tremellales</taxon>
        <taxon>Trimorphomycetaceae</taxon>
        <taxon>Saitozyma</taxon>
    </lineage>
</organism>
<keyword evidence="11" id="KW-1185">Reference proteome</keyword>
<keyword evidence="6 8" id="KW-0472">Membrane</keyword>
<dbReference type="CDD" id="cd17502">
    <property type="entry name" value="MFS_Azr1_MDR_like"/>
    <property type="match status" value="1"/>
</dbReference>
<feature type="transmembrane region" description="Helical" evidence="8">
    <location>
        <begin position="161"/>
        <end position="186"/>
    </location>
</feature>
<dbReference type="PRINTS" id="PR01036">
    <property type="entry name" value="TCRTETB"/>
</dbReference>
<feature type="transmembrane region" description="Helical" evidence="8">
    <location>
        <begin position="486"/>
        <end position="506"/>
    </location>
</feature>
<evidence type="ECO:0000256" key="8">
    <source>
        <dbReference type="SAM" id="Phobius"/>
    </source>
</evidence>
<evidence type="ECO:0000256" key="4">
    <source>
        <dbReference type="ARBA" id="ARBA00022692"/>
    </source>
</evidence>
<protein>
    <recommendedName>
        <fullName evidence="9">Major facilitator superfamily (MFS) profile domain-containing protein</fullName>
    </recommendedName>
</protein>
<feature type="region of interest" description="Disordered" evidence="7">
    <location>
        <begin position="1"/>
        <end position="82"/>
    </location>
</feature>
<feature type="transmembrane region" description="Helical" evidence="8">
    <location>
        <begin position="192"/>
        <end position="210"/>
    </location>
</feature>
<gene>
    <name evidence="10" type="ORF">EHS25_007795</name>
</gene>
<dbReference type="InterPro" id="IPR036259">
    <property type="entry name" value="MFS_trans_sf"/>
</dbReference>
<accession>A0A427YQT6</accession>
<dbReference type="GO" id="GO:0012505">
    <property type="term" value="C:endomembrane system"/>
    <property type="evidence" value="ECO:0007669"/>
    <property type="project" value="UniProtKB-SubCell"/>
</dbReference>
<feature type="transmembrane region" description="Helical" evidence="8">
    <location>
        <begin position="452"/>
        <end position="474"/>
    </location>
</feature>
<dbReference type="OrthoDB" id="10021397at2759"/>
<name>A0A427YQT6_9TREE</name>
<comment type="subcellular location">
    <subcellularLocation>
        <location evidence="1">Endomembrane system</location>
        <topology evidence="1">Multi-pass membrane protein</topology>
    </subcellularLocation>
</comment>
<evidence type="ECO:0000313" key="11">
    <source>
        <dbReference type="Proteomes" id="UP000279259"/>
    </source>
</evidence>
<reference evidence="10 11" key="1">
    <citation type="submission" date="2018-11" db="EMBL/GenBank/DDBJ databases">
        <title>Genome sequence of Saitozyma podzolica DSM 27192.</title>
        <authorList>
            <person name="Aliyu H."/>
            <person name="Gorte O."/>
            <person name="Ochsenreither K."/>
        </authorList>
    </citation>
    <scope>NUCLEOTIDE SEQUENCE [LARGE SCALE GENOMIC DNA]</scope>
    <source>
        <strain evidence="10 11">DSM 27192</strain>
    </source>
</reference>
<feature type="transmembrane region" description="Helical" evidence="8">
    <location>
        <begin position="317"/>
        <end position="337"/>
    </location>
</feature>
<keyword evidence="5 8" id="KW-1133">Transmembrane helix</keyword>
<evidence type="ECO:0000259" key="9">
    <source>
        <dbReference type="PROSITE" id="PS50850"/>
    </source>
</evidence>
<feature type="transmembrane region" description="Helical" evidence="8">
    <location>
        <begin position="421"/>
        <end position="440"/>
    </location>
</feature>
<dbReference type="InterPro" id="IPR020846">
    <property type="entry name" value="MFS_dom"/>
</dbReference>
<feature type="region of interest" description="Disordered" evidence="7">
    <location>
        <begin position="601"/>
        <end position="668"/>
    </location>
</feature>
<feature type="transmembrane region" description="Helical" evidence="8">
    <location>
        <begin position="555"/>
        <end position="575"/>
    </location>
</feature>
<keyword evidence="3" id="KW-0813">Transport</keyword>
<proteinExistence type="inferred from homology"/>
<evidence type="ECO:0000256" key="6">
    <source>
        <dbReference type="ARBA" id="ARBA00023136"/>
    </source>
</evidence>
<dbReference type="AlphaFoldDB" id="A0A427YQT6"/>
<feature type="compositionally biased region" description="Basic and acidic residues" evidence="7">
    <location>
        <begin position="64"/>
        <end position="77"/>
    </location>
</feature>
<dbReference type="Pfam" id="PF07690">
    <property type="entry name" value="MFS_1"/>
    <property type="match status" value="1"/>
</dbReference>
<feature type="compositionally biased region" description="Low complexity" evidence="7">
    <location>
        <begin position="51"/>
        <end position="62"/>
    </location>
</feature>
<dbReference type="GO" id="GO:0005886">
    <property type="term" value="C:plasma membrane"/>
    <property type="evidence" value="ECO:0007669"/>
    <property type="project" value="TreeGrafter"/>
</dbReference>
<feature type="transmembrane region" description="Helical" evidence="8">
    <location>
        <begin position="245"/>
        <end position="266"/>
    </location>
</feature>
<dbReference type="EMBL" id="RSCD01000004">
    <property type="protein sequence ID" value="RSH93439.1"/>
    <property type="molecule type" value="Genomic_DNA"/>
</dbReference>
<sequence>MAEPLDAARGIEPSPIPDDIPSNAPIRGDVERGYTPTEAESDRGRKGSGSGTTTPRGSRSRSAGNKDKEKEKGKGLTEGDAEMDEIPKNNLLLVMPSIGLVLFLAALDQTIVATALPTIAEELQATPSEYQWVGTAYTLAMTLQGPINGRVSDIVGRKPMLYAAIAIFTVFSALCGAAKSMTWLIVARAFQGLGGGAIIGLTSIVVSDIVPLQVRGLYQGILGSAWGVAAVLGPILGGLLTQRATWRWCFYINLPTCGIAFVFLLITLKLNPTKKTTFAQLRSTFDFLGLFLLMAGGALLIVGFAKAADEGFNSPSAYGVITGGGVGIALAIVNCLYTKRRAIIPARMFKIRTTLFFLIGSLLQATAFLPANYLLPQMFQGVQGADALMSGIMLLPFAFCVAWTTVIAGQINSRLRIVRPVCWTGYALAAIGYGLFYRFYRYPFSLGLQEGLLVIAGVGVGASLTVSLLVVQAAMPLKEMAAATSAWSLTRSLGGSIGLAIFTALLNTELRSRFEVIPGYGTDFTVPQSTQGYKALHDLPEGSTKDAVLGAFADSLGVCWITACGMMVVALLITIPTRSYSQNRTGGRTAAPIPVQEKIGDASDVSAEAQGPAGSVDGKDTPASEKTVVDGAEVTRGRAKERKAKARFEDDEDDEGEEAHRHGGMIME</sequence>
<evidence type="ECO:0000256" key="1">
    <source>
        <dbReference type="ARBA" id="ARBA00004127"/>
    </source>
</evidence>
<feature type="transmembrane region" description="Helical" evidence="8">
    <location>
        <begin position="387"/>
        <end position="409"/>
    </location>
</feature>
<dbReference type="STRING" id="1890683.A0A427YQT6"/>
<feature type="transmembrane region" description="Helical" evidence="8">
    <location>
        <begin position="91"/>
        <end position="112"/>
    </location>
</feature>
<evidence type="ECO:0000256" key="5">
    <source>
        <dbReference type="ARBA" id="ARBA00022989"/>
    </source>
</evidence>
<dbReference type="PANTHER" id="PTHR23501">
    <property type="entry name" value="MAJOR FACILITATOR SUPERFAMILY"/>
    <property type="match status" value="1"/>
</dbReference>
<dbReference type="PROSITE" id="PS50850">
    <property type="entry name" value="MFS"/>
    <property type="match status" value="1"/>
</dbReference>
<dbReference type="InterPro" id="IPR011701">
    <property type="entry name" value="MFS"/>
</dbReference>
<dbReference type="PANTHER" id="PTHR23501:SF102">
    <property type="entry name" value="DRUG TRANSPORTER, PUTATIVE (AFU_ORTHOLOGUE AFUA_3G08530)-RELATED"/>
    <property type="match status" value="1"/>
</dbReference>
<dbReference type="Gene3D" id="1.20.1250.20">
    <property type="entry name" value="MFS general substrate transporter like domains"/>
    <property type="match status" value="2"/>
</dbReference>
<dbReference type="GO" id="GO:0022857">
    <property type="term" value="F:transmembrane transporter activity"/>
    <property type="evidence" value="ECO:0007669"/>
    <property type="project" value="InterPro"/>
</dbReference>
<evidence type="ECO:0000313" key="10">
    <source>
        <dbReference type="EMBL" id="RSH93439.1"/>
    </source>
</evidence>
<dbReference type="Proteomes" id="UP000279259">
    <property type="component" value="Unassembled WGS sequence"/>
</dbReference>
<feature type="transmembrane region" description="Helical" evidence="8">
    <location>
        <begin position="349"/>
        <end position="375"/>
    </location>
</feature>
<evidence type="ECO:0000256" key="3">
    <source>
        <dbReference type="ARBA" id="ARBA00022448"/>
    </source>
</evidence>
<evidence type="ECO:0000256" key="2">
    <source>
        <dbReference type="ARBA" id="ARBA00008335"/>
    </source>
</evidence>
<dbReference type="FunFam" id="1.20.1720.10:FF:000013">
    <property type="entry name" value="Related to multidrug resistance proteins"/>
    <property type="match status" value="1"/>
</dbReference>